<dbReference type="HOGENOM" id="CLU_438172_0_0_1"/>
<reference evidence="2 3" key="1">
    <citation type="journal article" date="2013" name="J. Biotechnol.">
        <title>Establishment and interpretation of the genome sequence of the phytopathogenic fungus Rhizoctonia solani AG1-IB isolate 7/3/14.</title>
        <authorList>
            <person name="Wibberg D.W."/>
            <person name="Jelonek L.J."/>
            <person name="Rupp O.R."/>
            <person name="Hennig M.H."/>
            <person name="Eikmeyer F.E."/>
            <person name="Goesmann A.G."/>
            <person name="Hartmann A.H."/>
            <person name="Borriss R.B."/>
            <person name="Grosch R.G."/>
            <person name="Puehler A.P."/>
            <person name="Schlueter A.S."/>
        </authorList>
    </citation>
    <scope>NUCLEOTIDE SEQUENCE [LARGE SCALE GENOMIC DNA]</scope>
    <source>
        <strain evidence="3">AG1-IB / isolate 7/3/14</strain>
    </source>
</reference>
<accession>M5C9D2</accession>
<organism evidence="2 3">
    <name type="scientific">Thanatephorus cucumeris (strain AG1-IB / isolate 7/3/14)</name>
    <name type="common">Lettuce bottom rot fungus</name>
    <name type="synonym">Rhizoctonia solani</name>
    <dbReference type="NCBI Taxonomy" id="1108050"/>
    <lineage>
        <taxon>Eukaryota</taxon>
        <taxon>Fungi</taxon>
        <taxon>Dikarya</taxon>
        <taxon>Basidiomycota</taxon>
        <taxon>Agaricomycotina</taxon>
        <taxon>Agaricomycetes</taxon>
        <taxon>Cantharellales</taxon>
        <taxon>Ceratobasidiaceae</taxon>
        <taxon>Rhizoctonia</taxon>
        <taxon>Rhizoctonia solani AG-1</taxon>
    </lineage>
</organism>
<feature type="region of interest" description="Disordered" evidence="1">
    <location>
        <begin position="221"/>
        <end position="259"/>
    </location>
</feature>
<gene>
    <name evidence="2" type="ORF">BN14_06517</name>
</gene>
<dbReference type="AlphaFoldDB" id="M5C9D2"/>
<comment type="caution">
    <text evidence="2">The sequence shown here is derived from an EMBL/GenBank/DDBJ whole genome shotgun (WGS) entry which is preliminary data.</text>
</comment>
<feature type="compositionally biased region" description="Polar residues" evidence="1">
    <location>
        <begin position="228"/>
        <end position="244"/>
    </location>
</feature>
<dbReference type="EMBL" id="CAOJ01009873">
    <property type="protein sequence ID" value="CCO32457.1"/>
    <property type="molecule type" value="Genomic_DNA"/>
</dbReference>
<evidence type="ECO:0000256" key="1">
    <source>
        <dbReference type="SAM" id="MobiDB-lite"/>
    </source>
</evidence>
<feature type="region of interest" description="Disordered" evidence="1">
    <location>
        <begin position="129"/>
        <end position="163"/>
    </location>
</feature>
<proteinExistence type="predicted"/>
<evidence type="ECO:0000313" key="2">
    <source>
        <dbReference type="EMBL" id="CCO32457.1"/>
    </source>
</evidence>
<sequence length="624" mass="69175">MSNSSRGTSDSVHQANLATFRSFRKTIEELTLKPRTVLGDHASLVKRIQEWRKTVSALTVWVTDDRAYYQQARPEIVSMLEAVFDSVRAVDTVRSQIAEPNWVKASEKEFEFLLRRLAEVRGIPMEQRRVSATQLAQSSTPPQPAPSVPSNFQNTPVPPHTVSQGYIEKGVFQNGAEALHMRPYTQSANIARTNSLPMGGVTPIRPTIISSHTTPTTTTIQELPQLPHLSTPSQGKPQDETQGTLAKRPSTPPAIQPTTDGVTTIAADAAPVNAPSEGQEWDLDLNWDELEALDRSEWQAKIRCKQQAMLTWTPLQMRLRDLWALCPRPSGELSTGPPLAQPKELVSDLCKSEAEDSSAQMLLVGREHAQVLEHSEYPTEDIIDIDELPGDEVTTGPSLEAQKQPSTESAPSNLDEDIINIQYSDDEMEVDELDPSEPAGSVRQSEQPDDEHTGSVGQTKPSLSQTHRPSAVVKSGPIQLPIELDSLPPGVLAEIRQKAKEPLIAHYLSIQPSETWESAEKRFEQMSDQDVLNIYDKMGHARRIVDHYKNRLVHSSHKLRLPHIDVRDPPKEPPTLLCSVAGAMRLSSETVEFSISSATMGSIERWRDRFVTAAGYVIQSSLLP</sequence>
<dbReference type="Proteomes" id="UP000012065">
    <property type="component" value="Unassembled WGS sequence"/>
</dbReference>
<feature type="region of interest" description="Disordered" evidence="1">
    <location>
        <begin position="388"/>
        <end position="416"/>
    </location>
</feature>
<protein>
    <submittedName>
        <fullName evidence="2">Uncharacterized protein</fullName>
    </submittedName>
</protein>
<name>M5C9D2_THACB</name>
<evidence type="ECO:0000313" key="3">
    <source>
        <dbReference type="Proteomes" id="UP000012065"/>
    </source>
</evidence>
<feature type="compositionally biased region" description="Polar residues" evidence="1">
    <location>
        <begin position="455"/>
        <end position="468"/>
    </location>
</feature>
<feature type="compositionally biased region" description="Polar residues" evidence="1">
    <location>
        <begin position="395"/>
        <end position="412"/>
    </location>
</feature>
<feature type="region of interest" description="Disordered" evidence="1">
    <location>
        <begin position="429"/>
        <end position="471"/>
    </location>
</feature>